<name>A0AAD9GCG0_BABDI</name>
<evidence type="ECO:0000313" key="2">
    <source>
        <dbReference type="Proteomes" id="UP001195914"/>
    </source>
</evidence>
<comment type="caution">
    <text evidence="1">The sequence shown here is derived from an EMBL/GenBank/DDBJ whole genome shotgun (WGS) entry which is preliminary data.</text>
</comment>
<dbReference type="Proteomes" id="UP001195914">
    <property type="component" value="Unassembled WGS sequence"/>
</dbReference>
<keyword evidence="2" id="KW-1185">Reference proteome</keyword>
<reference evidence="1" key="2">
    <citation type="submission" date="2021-05" db="EMBL/GenBank/DDBJ databases">
        <authorList>
            <person name="Pain A."/>
        </authorList>
    </citation>
    <scope>NUCLEOTIDE SEQUENCE</scope>
    <source>
        <strain evidence="1">1802A</strain>
    </source>
</reference>
<organism evidence="1 2">
    <name type="scientific">Babesia divergens</name>
    <dbReference type="NCBI Taxonomy" id="32595"/>
    <lineage>
        <taxon>Eukaryota</taxon>
        <taxon>Sar</taxon>
        <taxon>Alveolata</taxon>
        <taxon>Apicomplexa</taxon>
        <taxon>Aconoidasida</taxon>
        <taxon>Piroplasmida</taxon>
        <taxon>Babesiidae</taxon>
        <taxon>Babesia</taxon>
    </lineage>
</organism>
<dbReference type="AlphaFoldDB" id="A0AAD9GCG0"/>
<sequence length="125" mass="14401">MKETSPQETFTGELLRLFLKSEVDSQIRSAWGTGEKDCLLMDQGKLTIATNIPKDRITKGNITEIEDVFKRYHDDLFVALNLAINTVKGCLAYNQKKENEAKLESTCNVYLPYKLQRMIHKHSMF</sequence>
<protein>
    <submittedName>
        <fullName evidence="1">Uncharacterized protein</fullName>
    </submittedName>
</protein>
<accession>A0AAD9GCG0</accession>
<dbReference type="EMBL" id="JAHBMH010000044">
    <property type="protein sequence ID" value="KAK1935854.1"/>
    <property type="molecule type" value="Genomic_DNA"/>
</dbReference>
<reference evidence="1" key="1">
    <citation type="journal article" date="2014" name="Nucleic Acids Res.">
        <title>The evolutionary dynamics of variant antigen genes in Babesia reveal a history of genomic innovation underlying host-parasite interaction.</title>
        <authorList>
            <person name="Jackson A.P."/>
            <person name="Otto T.D."/>
            <person name="Darby A."/>
            <person name="Ramaprasad A."/>
            <person name="Xia D."/>
            <person name="Echaide I.E."/>
            <person name="Farber M."/>
            <person name="Gahlot S."/>
            <person name="Gamble J."/>
            <person name="Gupta D."/>
            <person name="Gupta Y."/>
            <person name="Jackson L."/>
            <person name="Malandrin L."/>
            <person name="Malas T.B."/>
            <person name="Moussa E."/>
            <person name="Nair M."/>
            <person name="Reid A.J."/>
            <person name="Sanders M."/>
            <person name="Sharma J."/>
            <person name="Tracey A."/>
            <person name="Quail M.A."/>
            <person name="Weir W."/>
            <person name="Wastling J.M."/>
            <person name="Hall N."/>
            <person name="Willadsen P."/>
            <person name="Lingelbach K."/>
            <person name="Shiels B."/>
            <person name="Tait A."/>
            <person name="Berriman M."/>
            <person name="Allred D.R."/>
            <person name="Pain A."/>
        </authorList>
    </citation>
    <scope>NUCLEOTIDE SEQUENCE</scope>
    <source>
        <strain evidence="1">1802A</strain>
    </source>
</reference>
<evidence type="ECO:0000313" key="1">
    <source>
        <dbReference type="EMBL" id="KAK1935854.1"/>
    </source>
</evidence>
<gene>
    <name evidence="1" type="ORF">X943_000003</name>
</gene>
<proteinExistence type="predicted"/>